<accession>A0A024GKD5</accession>
<dbReference type="InParanoid" id="A0A024GKD5"/>
<dbReference type="STRING" id="65357.A0A024GKD5"/>
<feature type="coiled-coil region" evidence="5">
    <location>
        <begin position="105"/>
        <end position="184"/>
    </location>
</feature>
<sequence length="649" mass="74974">MTHFDRNEHILSSETFSSIGAQDIASESAMWQQKTMFLMQENELLSLEIAKLDAQTKQNIALRKQLKRKEEECATLTAFIDTIKATNGSDRISEPRHPDENVENVYALRAENEDWGRKYSELERETEEKDNLIQDLQEELEIGREAFLEQKEMAKEMVLKDHTLNEYKRKLTITEAKNQKLLAMIETMKQHNEIEDEEGASPTEEWKDVENTETQQACDSEEEEEPIKSIETGRLGYDHLFLGPSLAGPDKLVPHTTRMLCPKGKVAYISRAIGSGKDDVEQWEAEKDSDSDSSRTEAPSTSRKFAVGVPRTFRKRLVRPPSFRPKLSVPSLVRKRRQAQDQRSMRSSTYTHKDSTCRFCKIFPIVGNRYACSTCEDVEMCANCYGLGCHGMEDSDELFERVETLVFVRCNLLATDHETFLAMLRFDICNSNLRKYNFCLNWVADLLAGKSTRELQARALEIPNISHQIRKEFVHSLMELVQSRRSDLVIKTEWEAVLDQYALETGKKNVRFEDQASDYGIETLRIWTIDKFRTTSPFVEKSILKYQRDDQIAIASLSFDMEGILEKEISEESYSDQEMEQESQEGDCESQEQDEEAREWDEEGREESEEEGECTPDEIEESKETPSTPKKGRGAFRGFAWRRKTKKGR</sequence>
<dbReference type="InterPro" id="IPR000433">
    <property type="entry name" value="Znf_ZZ"/>
</dbReference>
<keyword evidence="3" id="KW-0862">Zinc</keyword>
<protein>
    <recommendedName>
        <fullName evidence="7">ZZ-type domain-containing protein</fullName>
    </recommendedName>
</protein>
<evidence type="ECO:0000256" key="2">
    <source>
        <dbReference type="ARBA" id="ARBA00022771"/>
    </source>
</evidence>
<dbReference type="SUPFAM" id="SSF57850">
    <property type="entry name" value="RING/U-box"/>
    <property type="match status" value="1"/>
</dbReference>
<feature type="compositionally biased region" description="Basic residues" evidence="6">
    <location>
        <begin position="630"/>
        <end position="649"/>
    </location>
</feature>
<keyword evidence="9" id="KW-1185">Reference proteome</keyword>
<dbReference type="EMBL" id="CAIX01000141">
    <property type="protein sequence ID" value="CCI46794.1"/>
    <property type="molecule type" value="Genomic_DNA"/>
</dbReference>
<dbReference type="OrthoDB" id="661148at2759"/>
<evidence type="ECO:0000256" key="4">
    <source>
        <dbReference type="PROSITE-ProRule" id="PRU00228"/>
    </source>
</evidence>
<dbReference type="AlphaFoldDB" id="A0A024GKD5"/>
<feature type="region of interest" description="Disordered" evidence="6">
    <location>
        <begin position="322"/>
        <end position="347"/>
    </location>
</feature>
<dbReference type="GO" id="GO:0008270">
    <property type="term" value="F:zinc ion binding"/>
    <property type="evidence" value="ECO:0007669"/>
    <property type="project" value="UniProtKB-KW"/>
</dbReference>
<evidence type="ECO:0000256" key="6">
    <source>
        <dbReference type="SAM" id="MobiDB-lite"/>
    </source>
</evidence>
<dbReference type="PROSITE" id="PS01357">
    <property type="entry name" value="ZF_ZZ_1"/>
    <property type="match status" value="1"/>
</dbReference>
<feature type="compositionally biased region" description="Basic and acidic residues" evidence="6">
    <location>
        <begin position="278"/>
        <end position="295"/>
    </location>
</feature>
<feature type="compositionally biased region" description="Acidic residues" evidence="6">
    <location>
        <begin position="571"/>
        <end position="621"/>
    </location>
</feature>
<evidence type="ECO:0000256" key="5">
    <source>
        <dbReference type="SAM" id="Coils"/>
    </source>
</evidence>
<dbReference type="Gene3D" id="3.30.60.90">
    <property type="match status" value="1"/>
</dbReference>
<evidence type="ECO:0000313" key="9">
    <source>
        <dbReference type="Proteomes" id="UP000053237"/>
    </source>
</evidence>
<evidence type="ECO:0000256" key="3">
    <source>
        <dbReference type="ARBA" id="ARBA00022833"/>
    </source>
</evidence>
<name>A0A024GKD5_9STRA</name>
<dbReference type="Proteomes" id="UP000053237">
    <property type="component" value="Unassembled WGS sequence"/>
</dbReference>
<keyword evidence="5" id="KW-0175">Coiled coil</keyword>
<feature type="region of interest" description="Disordered" evidence="6">
    <location>
        <begin position="571"/>
        <end position="649"/>
    </location>
</feature>
<organism evidence="8 9">
    <name type="scientific">Albugo candida</name>
    <dbReference type="NCBI Taxonomy" id="65357"/>
    <lineage>
        <taxon>Eukaryota</taxon>
        <taxon>Sar</taxon>
        <taxon>Stramenopiles</taxon>
        <taxon>Oomycota</taxon>
        <taxon>Peronosporomycetes</taxon>
        <taxon>Albuginales</taxon>
        <taxon>Albuginaceae</taxon>
        <taxon>Albugo</taxon>
    </lineage>
</organism>
<evidence type="ECO:0000259" key="7">
    <source>
        <dbReference type="PROSITE" id="PS50135"/>
    </source>
</evidence>
<proteinExistence type="predicted"/>
<keyword evidence="2 4" id="KW-0863">Zinc-finger</keyword>
<dbReference type="PROSITE" id="PS50135">
    <property type="entry name" value="ZF_ZZ_2"/>
    <property type="match status" value="1"/>
</dbReference>
<feature type="region of interest" description="Disordered" evidence="6">
    <location>
        <begin position="193"/>
        <end position="227"/>
    </location>
</feature>
<evidence type="ECO:0000313" key="8">
    <source>
        <dbReference type="EMBL" id="CCI46794.1"/>
    </source>
</evidence>
<dbReference type="InterPro" id="IPR043145">
    <property type="entry name" value="Znf_ZZ_sf"/>
</dbReference>
<evidence type="ECO:0000256" key="1">
    <source>
        <dbReference type="ARBA" id="ARBA00022723"/>
    </source>
</evidence>
<comment type="caution">
    <text evidence="8">The sequence shown here is derived from an EMBL/GenBank/DDBJ whole genome shotgun (WGS) entry which is preliminary data.</text>
</comment>
<keyword evidence="1" id="KW-0479">Metal-binding</keyword>
<reference evidence="8 9" key="1">
    <citation type="submission" date="2012-05" db="EMBL/GenBank/DDBJ databases">
        <title>Recombination and specialization in a pathogen metapopulation.</title>
        <authorList>
            <person name="Gardiner A."/>
            <person name="Kemen E."/>
            <person name="Schultz-Larsen T."/>
            <person name="MacLean D."/>
            <person name="Van Oosterhout C."/>
            <person name="Jones J.D.G."/>
        </authorList>
    </citation>
    <scope>NUCLEOTIDE SEQUENCE [LARGE SCALE GENOMIC DNA]</scope>
    <source>
        <strain evidence="8 9">Ac Nc2</strain>
    </source>
</reference>
<feature type="domain" description="ZZ-type" evidence="7">
    <location>
        <begin position="352"/>
        <end position="407"/>
    </location>
</feature>
<gene>
    <name evidence="8" type="ORF">BN9_077490</name>
</gene>
<feature type="region of interest" description="Disordered" evidence="6">
    <location>
        <begin position="278"/>
        <end position="304"/>
    </location>
</feature>